<dbReference type="AlphaFoldDB" id="A0A1X6X2H7"/>
<reference evidence="2" key="1">
    <citation type="submission" date="2017-02" db="EMBL/GenBank/DDBJ databases">
        <authorList>
            <person name="Dridi B."/>
        </authorList>
    </citation>
    <scope>NUCLEOTIDE SEQUENCE [LARGE SCALE GENOMIC DNA]</scope>
    <source>
        <strain evidence="2">B Co 03.10</strain>
    </source>
</reference>
<evidence type="ECO:0000313" key="1">
    <source>
        <dbReference type="EMBL" id="SLM92820.1"/>
    </source>
</evidence>
<dbReference type="Proteomes" id="UP000196581">
    <property type="component" value="Unassembled WGS sequence"/>
</dbReference>
<proteinExistence type="predicted"/>
<protein>
    <recommendedName>
        <fullName evidence="3">PD-(D/E)XK nuclease superfamily protein</fullName>
    </recommendedName>
</protein>
<dbReference type="InterPro" id="IPR029470">
    <property type="entry name" value="PDDEXK_4"/>
</dbReference>
<evidence type="ECO:0000313" key="2">
    <source>
        <dbReference type="Proteomes" id="UP000196581"/>
    </source>
</evidence>
<dbReference type="RefSeq" id="WP_087004708.1">
    <property type="nucleotide sequence ID" value="NZ_FWFF01000003.1"/>
</dbReference>
<dbReference type="Pfam" id="PF14281">
    <property type="entry name" value="PDDEXK_4"/>
    <property type="match status" value="1"/>
</dbReference>
<organism evidence="1 2">
    <name type="scientific">Brevibacterium yomogidense</name>
    <dbReference type="NCBI Taxonomy" id="946573"/>
    <lineage>
        <taxon>Bacteria</taxon>
        <taxon>Bacillati</taxon>
        <taxon>Actinomycetota</taxon>
        <taxon>Actinomycetes</taxon>
        <taxon>Micrococcales</taxon>
        <taxon>Brevibacteriaceae</taxon>
        <taxon>Brevibacterium</taxon>
    </lineage>
</organism>
<dbReference type="EMBL" id="FWFF01000003">
    <property type="protein sequence ID" value="SLM92820.1"/>
    <property type="molecule type" value="Genomic_DNA"/>
</dbReference>
<gene>
    <name evidence="1" type="ORF">FM105_03335</name>
</gene>
<evidence type="ECO:0008006" key="3">
    <source>
        <dbReference type="Google" id="ProtNLM"/>
    </source>
</evidence>
<name>A0A1X6X2H7_9MICO</name>
<accession>A0A1X6X2H7</accession>
<keyword evidence="2" id="KW-1185">Reference proteome</keyword>
<sequence>MEHDFNIFDVMHHGTHEKQLSNVFAWLLDVGGTHGLGDRFLRSFIDEVNAAQPGGAPFPRETYRVRQEVNTGIGPDDIDIADIVLTGETAALVVENYFTSDGHQHGYERYLAFGQRDARRGGVVMLCRDEDRSRLSDGWQQSIVVTYGALIDRLHSSVDGDTVYRSENPDAHSFIAQMHRKFVSEERRVSDRDVLGFVTAMCDSGEAERYGWRSQDQVAEAFASDLAAQGRQRYVEGSELLQRIKGRLRSFSNEILNRQLTSTFGDDHVGPSLVPYRGLYQWAVDFTVHHVGVDSPAPHVQLAFGPTAWFVNERLPGWTHTMEPGIADYSRVFVLRLDSKELLQTPVTLPEVLDGLGTADRRLHDAVVELLARRSSTLGE</sequence>